<organism evidence="3 4">
    <name type="scientific">candidate division WWE3 bacterium RIFOXYA2_FULL_46_9</name>
    <dbReference type="NCBI Taxonomy" id="1802636"/>
    <lineage>
        <taxon>Bacteria</taxon>
        <taxon>Katanobacteria</taxon>
    </lineage>
</organism>
<protein>
    <recommendedName>
        <fullName evidence="2">Glycosyl transferase family 1 domain-containing protein</fullName>
    </recommendedName>
</protein>
<evidence type="ECO:0000313" key="4">
    <source>
        <dbReference type="Proteomes" id="UP000176614"/>
    </source>
</evidence>
<sequence>MKVLMLGRSGLFKAYGGDRLQMESTANELKKLGISVDIKVDTNFDVNDYDLFHIFQLDWVTDHYFYIKKIKPSGKPIILSPIHHNIDEVTKFDDVYAFDFRRISKVLFKNQYNRDVFKNVYRSIGDFNLFRQTVFSIFYGFKRMQEKSLRSVDKVLVQTELEAADLLKGFGVDMDWAKIPNGVSHHFLSIMVPENKLGFSDYIICVGRIEPRKNQLNVIEAVAKLRKELAKDLRLVFVGASNNIKHFEYNAKFSSLVSKFDWIKVIKWIPNSEMPSYFHYAKVAVSASWFETTGLTSLEALFCGTNAVASGERAKEYLGGYASYCDPNDVESIKEAIKKELFAPRPKIDDSVRKEYTWENAAKKTAEEYRKLLK</sequence>
<dbReference type="GO" id="GO:0016757">
    <property type="term" value="F:glycosyltransferase activity"/>
    <property type="evidence" value="ECO:0007669"/>
    <property type="project" value="InterPro"/>
</dbReference>
<dbReference type="GO" id="GO:0009103">
    <property type="term" value="P:lipopolysaccharide biosynthetic process"/>
    <property type="evidence" value="ECO:0007669"/>
    <property type="project" value="TreeGrafter"/>
</dbReference>
<evidence type="ECO:0000259" key="2">
    <source>
        <dbReference type="Pfam" id="PF00534"/>
    </source>
</evidence>
<dbReference type="InterPro" id="IPR001296">
    <property type="entry name" value="Glyco_trans_1"/>
</dbReference>
<comment type="caution">
    <text evidence="3">The sequence shown here is derived from an EMBL/GenBank/DDBJ whole genome shotgun (WGS) entry which is preliminary data.</text>
</comment>
<accession>A0A1F4W0F9</accession>
<feature type="domain" description="Glycosyl transferase family 1" evidence="2">
    <location>
        <begin position="201"/>
        <end position="339"/>
    </location>
</feature>
<proteinExistence type="predicted"/>
<dbReference type="PANTHER" id="PTHR46401:SF2">
    <property type="entry name" value="GLYCOSYLTRANSFERASE WBBK-RELATED"/>
    <property type="match status" value="1"/>
</dbReference>
<keyword evidence="1" id="KW-0808">Transferase</keyword>
<evidence type="ECO:0000256" key="1">
    <source>
        <dbReference type="ARBA" id="ARBA00022679"/>
    </source>
</evidence>
<evidence type="ECO:0000313" key="3">
    <source>
        <dbReference type="EMBL" id="OGC62825.1"/>
    </source>
</evidence>
<dbReference type="SUPFAM" id="SSF53756">
    <property type="entry name" value="UDP-Glycosyltransferase/glycogen phosphorylase"/>
    <property type="match status" value="1"/>
</dbReference>
<dbReference type="PANTHER" id="PTHR46401">
    <property type="entry name" value="GLYCOSYLTRANSFERASE WBBK-RELATED"/>
    <property type="match status" value="1"/>
</dbReference>
<dbReference type="EMBL" id="MEVT01000012">
    <property type="protein sequence ID" value="OGC62825.1"/>
    <property type="molecule type" value="Genomic_DNA"/>
</dbReference>
<gene>
    <name evidence="3" type="ORF">A2264_04120</name>
</gene>
<name>A0A1F4W0F9_UNCKA</name>
<dbReference type="Gene3D" id="3.40.50.2000">
    <property type="entry name" value="Glycogen Phosphorylase B"/>
    <property type="match status" value="1"/>
</dbReference>
<dbReference type="Proteomes" id="UP000176614">
    <property type="component" value="Unassembled WGS sequence"/>
</dbReference>
<dbReference type="AlphaFoldDB" id="A0A1F4W0F9"/>
<dbReference type="Pfam" id="PF00534">
    <property type="entry name" value="Glycos_transf_1"/>
    <property type="match status" value="1"/>
</dbReference>
<reference evidence="3 4" key="1">
    <citation type="journal article" date="2016" name="Nat. Commun.">
        <title>Thousands of microbial genomes shed light on interconnected biogeochemical processes in an aquifer system.</title>
        <authorList>
            <person name="Anantharaman K."/>
            <person name="Brown C.T."/>
            <person name="Hug L.A."/>
            <person name="Sharon I."/>
            <person name="Castelle C.J."/>
            <person name="Probst A.J."/>
            <person name="Thomas B.C."/>
            <person name="Singh A."/>
            <person name="Wilkins M.J."/>
            <person name="Karaoz U."/>
            <person name="Brodie E.L."/>
            <person name="Williams K.H."/>
            <person name="Hubbard S.S."/>
            <person name="Banfield J.F."/>
        </authorList>
    </citation>
    <scope>NUCLEOTIDE SEQUENCE [LARGE SCALE GENOMIC DNA]</scope>
</reference>